<sequence>MIVADETMMVKVVAIGKIAKRILQTTSADIFRLSQLDQSYALDTLSSEFEGRTFLMLLRRTFNQQNEGNKNLLLLDFLDHSNIVENSNSSNQDIWTSSSSASQKEKATEIQLSPLSPFKRQLSQITLSTESDDTYENNNSKDTLFARPLQGHAHHISHFYQQYIQYC</sequence>
<protein>
    <submittedName>
        <fullName evidence="1">Uncharacterized protein</fullName>
    </submittedName>
</protein>
<reference evidence="1 2" key="1">
    <citation type="submission" date="2024-01" db="EMBL/GenBank/DDBJ databases">
        <title>The complete chloroplast genome sequence of Lithospermum erythrorhizon: insights into the phylogenetic relationship among Boraginaceae species and the maternal lineages of purple gromwells.</title>
        <authorList>
            <person name="Okada T."/>
            <person name="Watanabe K."/>
        </authorList>
    </citation>
    <scope>NUCLEOTIDE SEQUENCE [LARGE SCALE GENOMIC DNA]</scope>
</reference>
<organism evidence="1 2">
    <name type="scientific">Lithospermum erythrorhizon</name>
    <name type="common">Purple gromwell</name>
    <name type="synonym">Lithospermum officinale var. erythrorhizon</name>
    <dbReference type="NCBI Taxonomy" id="34254"/>
    <lineage>
        <taxon>Eukaryota</taxon>
        <taxon>Viridiplantae</taxon>
        <taxon>Streptophyta</taxon>
        <taxon>Embryophyta</taxon>
        <taxon>Tracheophyta</taxon>
        <taxon>Spermatophyta</taxon>
        <taxon>Magnoliopsida</taxon>
        <taxon>eudicotyledons</taxon>
        <taxon>Gunneridae</taxon>
        <taxon>Pentapetalae</taxon>
        <taxon>asterids</taxon>
        <taxon>lamiids</taxon>
        <taxon>Boraginales</taxon>
        <taxon>Boraginaceae</taxon>
        <taxon>Boraginoideae</taxon>
        <taxon>Lithospermeae</taxon>
        <taxon>Lithospermum</taxon>
    </lineage>
</organism>
<evidence type="ECO:0000313" key="1">
    <source>
        <dbReference type="EMBL" id="GAA0157840.1"/>
    </source>
</evidence>
<gene>
    <name evidence="1" type="ORF">LIER_38529</name>
</gene>
<name>A0AAV3Q1N9_LITER</name>
<dbReference type="EMBL" id="BAABME010019632">
    <property type="protein sequence ID" value="GAA0157840.1"/>
    <property type="molecule type" value="Genomic_DNA"/>
</dbReference>
<proteinExistence type="predicted"/>
<dbReference type="AlphaFoldDB" id="A0AAV3Q1N9"/>
<comment type="caution">
    <text evidence="1">The sequence shown here is derived from an EMBL/GenBank/DDBJ whole genome shotgun (WGS) entry which is preliminary data.</text>
</comment>
<accession>A0AAV3Q1N9</accession>
<keyword evidence="2" id="KW-1185">Reference proteome</keyword>
<dbReference type="Proteomes" id="UP001454036">
    <property type="component" value="Unassembled WGS sequence"/>
</dbReference>
<evidence type="ECO:0000313" key="2">
    <source>
        <dbReference type="Proteomes" id="UP001454036"/>
    </source>
</evidence>